<keyword evidence="3" id="KW-1185">Reference proteome</keyword>
<evidence type="ECO:0000313" key="2">
    <source>
        <dbReference type="EMBL" id="KAL0075852.1"/>
    </source>
</evidence>
<feature type="transmembrane region" description="Helical" evidence="1">
    <location>
        <begin position="111"/>
        <end position="131"/>
    </location>
</feature>
<keyword evidence="1" id="KW-0472">Membrane</keyword>
<name>A0ABR3AK23_PHYBL</name>
<feature type="transmembrane region" description="Helical" evidence="1">
    <location>
        <begin position="38"/>
        <end position="60"/>
    </location>
</feature>
<evidence type="ECO:0000313" key="3">
    <source>
        <dbReference type="Proteomes" id="UP001448207"/>
    </source>
</evidence>
<proteinExistence type="predicted"/>
<dbReference type="Proteomes" id="UP001448207">
    <property type="component" value="Unassembled WGS sequence"/>
</dbReference>
<organism evidence="2 3">
    <name type="scientific">Phycomyces blakesleeanus</name>
    <dbReference type="NCBI Taxonomy" id="4837"/>
    <lineage>
        <taxon>Eukaryota</taxon>
        <taxon>Fungi</taxon>
        <taxon>Fungi incertae sedis</taxon>
        <taxon>Mucoromycota</taxon>
        <taxon>Mucoromycotina</taxon>
        <taxon>Mucoromycetes</taxon>
        <taxon>Mucorales</taxon>
        <taxon>Phycomycetaceae</taxon>
        <taxon>Phycomyces</taxon>
    </lineage>
</organism>
<evidence type="ECO:0000256" key="1">
    <source>
        <dbReference type="SAM" id="Phobius"/>
    </source>
</evidence>
<accession>A0ABR3AK23</accession>
<keyword evidence="1" id="KW-1133">Transmembrane helix</keyword>
<protein>
    <submittedName>
        <fullName evidence="2">Uncharacterized protein</fullName>
    </submittedName>
</protein>
<keyword evidence="1" id="KW-0812">Transmembrane</keyword>
<sequence>MAEFYLESMMLSVCSDILKIPMDSLEVKAKKPRSGYDTLWRLIVTAWSFQSISWSLYIYMNYICVNGHVLKYRFFSEPNRWLIIVRYSLFNFQYAFRLLTNKLPKFSMDNVCLVNTLLITSILCVVQTSVFSQLYKKNHIKIVENCGNIGSNITSMRLGEDLELLYLLILTKFNSLLLNSCHAHCFLFILFGFWLDWLKAPYSKVPKSCQEQAKAKSLNKILYVVI</sequence>
<feature type="transmembrane region" description="Helical" evidence="1">
    <location>
        <begin position="176"/>
        <end position="198"/>
    </location>
</feature>
<reference evidence="2 3" key="1">
    <citation type="submission" date="2024-04" db="EMBL/GenBank/DDBJ databases">
        <title>Symmetric and asymmetric DNA N6-adenine methylation regulates different biological responses in Mucorales.</title>
        <authorList>
            <consortium name="Lawrence Berkeley National Laboratory"/>
            <person name="Lax C."/>
            <person name="Mondo S.J."/>
            <person name="Osorio-Concepcion M."/>
            <person name="Muszewska A."/>
            <person name="Corrochano-Luque M."/>
            <person name="Gutierrez G."/>
            <person name="Riley R."/>
            <person name="Lipzen A."/>
            <person name="Guo J."/>
            <person name="Hundley H."/>
            <person name="Amirebrahimi M."/>
            <person name="Ng V."/>
            <person name="Lorenzo-Gutierrez D."/>
            <person name="Binder U."/>
            <person name="Yang J."/>
            <person name="Song Y."/>
            <person name="Canovas D."/>
            <person name="Navarro E."/>
            <person name="Freitag M."/>
            <person name="Gabaldon T."/>
            <person name="Grigoriev I.V."/>
            <person name="Corrochano L.M."/>
            <person name="Nicolas F.E."/>
            <person name="Garre V."/>
        </authorList>
    </citation>
    <scope>NUCLEOTIDE SEQUENCE [LARGE SCALE GENOMIC DNA]</scope>
    <source>
        <strain evidence="2 3">L51</strain>
    </source>
</reference>
<dbReference type="EMBL" id="JBCLYO010000034">
    <property type="protein sequence ID" value="KAL0075852.1"/>
    <property type="molecule type" value="Genomic_DNA"/>
</dbReference>
<gene>
    <name evidence="2" type="ORF">J3Q64DRAFT_1703883</name>
</gene>
<feature type="transmembrane region" description="Helical" evidence="1">
    <location>
        <begin position="80"/>
        <end position="99"/>
    </location>
</feature>
<comment type="caution">
    <text evidence="2">The sequence shown here is derived from an EMBL/GenBank/DDBJ whole genome shotgun (WGS) entry which is preliminary data.</text>
</comment>